<proteinExistence type="predicted"/>
<organism evidence="1 2">
    <name type="scientific">Lachnotalea glycerini</name>
    <dbReference type="NCBI Taxonomy" id="1763509"/>
    <lineage>
        <taxon>Bacteria</taxon>
        <taxon>Bacillati</taxon>
        <taxon>Bacillota</taxon>
        <taxon>Clostridia</taxon>
        <taxon>Lachnospirales</taxon>
        <taxon>Lachnospiraceae</taxon>
        <taxon>Lachnotalea</taxon>
    </lineage>
</organism>
<dbReference type="RefSeq" id="WP_170122948.1">
    <property type="nucleotide sequence ID" value="NZ_NOKA02000028.1"/>
</dbReference>
<protein>
    <recommendedName>
        <fullName evidence="3">DNA-binding protein</fullName>
    </recommendedName>
</protein>
<evidence type="ECO:0008006" key="3">
    <source>
        <dbReference type="Google" id="ProtNLM"/>
    </source>
</evidence>
<name>A0A318ENJ3_9FIRM</name>
<accession>A0A318ENJ3</accession>
<evidence type="ECO:0000313" key="1">
    <source>
        <dbReference type="EMBL" id="PXV91655.1"/>
    </source>
</evidence>
<dbReference type="Proteomes" id="UP000247523">
    <property type="component" value="Unassembled WGS sequence"/>
</dbReference>
<dbReference type="EMBL" id="QICS01000003">
    <property type="protein sequence ID" value="PXV91655.1"/>
    <property type="molecule type" value="Genomic_DNA"/>
</dbReference>
<reference evidence="1 2" key="1">
    <citation type="submission" date="2018-05" db="EMBL/GenBank/DDBJ databases">
        <title>Genomic Encyclopedia of Type Strains, Phase IV (KMG-IV): sequencing the most valuable type-strain genomes for metagenomic binning, comparative biology and taxonomic classification.</title>
        <authorList>
            <person name="Goeker M."/>
        </authorList>
    </citation>
    <scope>NUCLEOTIDE SEQUENCE [LARGE SCALE GENOMIC DNA]</scope>
    <source>
        <strain evidence="1 2">DSM 28816</strain>
    </source>
</reference>
<evidence type="ECO:0000313" key="2">
    <source>
        <dbReference type="Proteomes" id="UP000247523"/>
    </source>
</evidence>
<dbReference type="AlphaFoldDB" id="A0A318ENJ3"/>
<sequence length="54" mass="6306">MKQRMYVDVNEVCEDWGVSRAQGYKIIKSLNQQMLKSNPNLIVLAGKANRKFYE</sequence>
<comment type="caution">
    <text evidence="1">The sequence shown here is derived from an EMBL/GenBank/DDBJ whole genome shotgun (WGS) entry which is preliminary data.</text>
</comment>
<gene>
    <name evidence="1" type="ORF">C8E03_103213</name>
</gene>